<evidence type="ECO:0000313" key="3">
    <source>
        <dbReference type="EMBL" id="GFR83727.1"/>
    </source>
</evidence>
<feature type="compositionally biased region" description="Polar residues" evidence="1">
    <location>
        <begin position="165"/>
        <end position="183"/>
    </location>
</feature>
<feature type="region of interest" description="Disordered" evidence="1">
    <location>
        <begin position="1"/>
        <end position="27"/>
    </location>
</feature>
<keyword evidence="4" id="KW-1185">Reference proteome</keyword>
<gene>
    <name evidence="3" type="ORF">ElyMa_002399800</name>
</gene>
<evidence type="ECO:0000313" key="4">
    <source>
        <dbReference type="Proteomes" id="UP000762676"/>
    </source>
</evidence>
<dbReference type="AlphaFoldDB" id="A0AAV4GDG4"/>
<evidence type="ECO:0000256" key="2">
    <source>
        <dbReference type="SAM" id="Phobius"/>
    </source>
</evidence>
<keyword evidence="2" id="KW-1133">Transmembrane helix</keyword>
<reference evidence="3 4" key="1">
    <citation type="journal article" date="2021" name="Elife">
        <title>Chloroplast acquisition without the gene transfer in kleptoplastic sea slugs, Plakobranchus ocellatus.</title>
        <authorList>
            <person name="Maeda T."/>
            <person name="Takahashi S."/>
            <person name="Yoshida T."/>
            <person name="Shimamura S."/>
            <person name="Takaki Y."/>
            <person name="Nagai Y."/>
            <person name="Toyoda A."/>
            <person name="Suzuki Y."/>
            <person name="Arimoto A."/>
            <person name="Ishii H."/>
            <person name="Satoh N."/>
            <person name="Nishiyama T."/>
            <person name="Hasebe M."/>
            <person name="Maruyama T."/>
            <person name="Minagawa J."/>
            <person name="Obokata J."/>
            <person name="Shigenobu S."/>
        </authorList>
    </citation>
    <scope>NUCLEOTIDE SEQUENCE [LARGE SCALE GENOMIC DNA]</scope>
</reference>
<accession>A0AAV4GDG4</accession>
<keyword evidence="2" id="KW-0812">Transmembrane</keyword>
<feature type="transmembrane region" description="Helical" evidence="2">
    <location>
        <begin position="134"/>
        <end position="159"/>
    </location>
</feature>
<feature type="region of interest" description="Disordered" evidence="1">
    <location>
        <begin position="165"/>
        <end position="244"/>
    </location>
</feature>
<comment type="caution">
    <text evidence="3">The sequence shown here is derived from an EMBL/GenBank/DDBJ whole genome shotgun (WGS) entry which is preliminary data.</text>
</comment>
<dbReference type="EMBL" id="BMAT01004925">
    <property type="protein sequence ID" value="GFR83727.1"/>
    <property type="molecule type" value="Genomic_DNA"/>
</dbReference>
<sequence length="362" mass="38605">MYPIPRAKIGGPSVTGQYGEEDDSDRGLDDITLREDDLYSMNLGSEVIPGSRPAWMTMLEEPDFRKLHVDPFPKKSNQSVKSYGTKASTFSPIYDARHMFHAHPSIASYSVDGDLKPPWDTSSGSGKRRGKNTILIVLGASALLFLVAAVTAGALYAVVEDAESTASANRSQGKGAIFTSTSPRIDIHTSSAPETSTTSSTTTLRPTTTTELSTTTLTLTSTAPHTSTSTSTSTTTTTTTTTSVEVNLPPATTEETTTTTTTTTELPSTIVVTTPMTAEATTTPSATTTTTTTTTTTPQPQYIFITVGRGLLHTPTDITCLWTHDQAYGLIVLEAYDVDLDVSTVMVAFQDDGQHGSFYPDV</sequence>
<organism evidence="3 4">
    <name type="scientific">Elysia marginata</name>
    <dbReference type="NCBI Taxonomy" id="1093978"/>
    <lineage>
        <taxon>Eukaryota</taxon>
        <taxon>Metazoa</taxon>
        <taxon>Spiralia</taxon>
        <taxon>Lophotrochozoa</taxon>
        <taxon>Mollusca</taxon>
        <taxon>Gastropoda</taxon>
        <taxon>Heterobranchia</taxon>
        <taxon>Euthyneura</taxon>
        <taxon>Panpulmonata</taxon>
        <taxon>Sacoglossa</taxon>
        <taxon>Placobranchoidea</taxon>
        <taxon>Plakobranchidae</taxon>
        <taxon>Elysia</taxon>
    </lineage>
</organism>
<feature type="compositionally biased region" description="Low complexity" evidence="1">
    <location>
        <begin position="188"/>
        <end position="243"/>
    </location>
</feature>
<protein>
    <submittedName>
        <fullName evidence="3">Uncharacterized protein</fullName>
    </submittedName>
</protein>
<name>A0AAV4GDG4_9GAST</name>
<keyword evidence="2" id="KW-0472">Membrane</keyword>
<dbReference type="Proteomes" id="UP000762676">
    <property type="component" value="Unassembled WGS sequence"/>
</dbReference>
<evidence type="ECO:0000256" key="1">
    <source>
        <dbReference type="SAM" id="MobiDB-lite"/>
    </source>
</evidence>
<proteinExistence type="predicted"/>